<dbReference type="InterPro" id="IPR029063">
    <property type="entry name" value="SAM-dependent_MTases_sf"/>
</dbReference>
<comment type="caution">
    <text evidence="2">The sequence shown here is derived from an EMBL/GenBank/DDBJ whole genome shotgun (WGS) entry which is preliminary data.</text>
</comment>
<evidence type="ECO:0000256" key="1">
    <source>
        <dbReference type="SAM" id="Phobius"/>
    </source>
</evidence>
<evidence type="ECO:0000313" key="3">
    <source>
        <dbReference type="Proteomes" id="UP001235303"/>
    </source>
</evidence>
<dbReference type="GO" id="GO:0008168">
    <property type="term" value="F:methyltransferase activity"/>
    <property type="evidence" value="ECO:0007669"/>
    <property type="project" value="UniProtKB-KW"/>
</dbReference>
<keyword evidence="1" id="KW-0812">Transmembrane</keyword>
<dbReference type="CDD" id="cd02440">
    <property type="entry name" value="AdoMet_MTases"/>
    <property type="match status" value="1"/>
</dbReference>
<keyword evidence="1" id="KW-1133">Transmembrane helix</keyword>
<organism evidence="2 3">
    <name type="scientific">Roseofilum acuticapitatum BLCC-M154</name>
    <dbReference type="NCBI Taxonomy" id="3022444"/>
    <lineage>
        <taxon>Bacteria</taxon>
        <taxon>Bacillati</taxon>
        <taxon>Cyanobacteriota</taxon>
        <taxon>Cyanophyceae</taxon>
        <taxon>Desertifilales</taxon>
        <taxon>Desertifilaceae</taxon>
        <taxon>Roseofilum</taxon>
        <taxon>Roseofilum acuticapitatum</taxon>
    </lineage>
</organism>
<dbReference type="Proteomes" id="UP001235303">
    <property type="component" value="Unassembled WGS sequence"/>
</dbReference>
<gene>
    <name evidence="2" type="ORF">PMG71_08665</name>
</gene>
<reference evidence="2 3" key="1">
    <citation type="submission" date="2023-01" db="EMBL/GenBank/DDBJ databases">
        <title>Novel diversity within Roseofilum (Cyanobacteria; Desertifilaceae) from marine benthic mats with descriptions of four novel species.</title>
        <authorList>
            <person name="Wang Y."/>
            <person name="Berthold D.E."/>
            <person name="Hu J."/>
            <person name="Lefler F.W."/>
            <person name="Laughinghouse H.D. IV."/>
        </authorList>
    </citation>
    <scope>NUCLEOTIDE SEQUENCE [LARGE SCALE GENOMIC DNA]</scope>
    <source>
        <strain evidence="2 3">BLCC-M154</strain>
    </source>
</reference>
<dbReference type="Gene3D" id="3.40.50.150">
    <property type="entry name" value="Vaccinia Virus protein VP39"/>
    <property type="match status" value="1"/>
</dbReference>
<keyword evidence="1" id="KW-0472">Membrane</keyword>
<sequence length="284" mass="32715">MQECPVCQATLQARRSPGLLYCQQCQIWVSDFSTDVAQHSEAIIEENRAQGLKQLRLNNFNKILDHLQTYGPLENQRLCDVGCAYGWFLEAAAQRGIEAIGIEPEEAVALQGIKQGNTIKIGYFPDCLEDSERYDIISFNDSLEHLPNLPTIFQACYHHLNPGGKLIINIPNSQGIFFKIAQKLAQLGYSKPWDRLWQKNYRFPHLIYVNPQNLEHYLTPYGFKLLHSQTLETLEIKGLWQRLRMDQSSGWLMSAILYIGLVLLYPLMHQFPSDILLQIYQKES</sequence>
<dbReference type="RefSeq" id="WP_283753254.1">
    <property type="nucleotide sequence ID" value="NZ_JAQOSP010000062.1"/>
</dbReference>
<keyword evidence="3" id="KW-1185">Reference proteome</keyword>
<keyword evidence="2" id="KW-0808">Transferase</keyword>
<dbReference type="Pfam" id="PF13489">
    <property type="entry name" value="Methyltransf_23"/>
    <property type="match status" value="1"/>
</dbReference>
<dbReference type="PANTHER" id="PTHR43861">
    <property type="entry name" value="TRANS-ACONITATE 2-METHYLTRANSFERASE-RELATED"/>
    <property type="match status" value="1"/>
</dbReference>
<feature type="transmembrane region" description="Helical" evidence="1">
    <location>
        <begin position="250"/>
        <end position="268"/>
    </location>
</feature>
<accession>A0ABT7ARG3</accession>
<proteinExistence type="predicted"/>
<keyword evidence="2" id="KW-0489">Methyltransferase</keyword>
<evidence type="ECO:0000313" key="2">
    <source>
        <dbReference type="EMBL" id="MDJ1169495.1"/>
    </source>
</evidence>
<name>A0ABT7ARG3_9CYAN</name>
<dbReference type="SUPFAM" id="SSF53335">
    <property type="entry name" value="S-adenosyl-L-methionine-dependent methyltransferases"/>
    <property type="match status" value="1"/>
</dbReference>
<protein>
    <submittedName>
        <fullName evidence="2">Class I SAM-dependent methyltransferase</fullName>
    </submittedName>
</protein>
<dbReference type="EMBL" id="JAQOSP010000062">
    <property type="protein sequence ID" value="MDJ1169495.1"/>
    <property type="molecule type" value="Genomic_DNA"/>
</dbReference>
<dbReference type="GO" id="GO:0032259">
    <property type="term" value="P:methylation"/>
    <property type="evidence" value="ECO:0007669"/>
    <property type="project" value="UniProtKB-KW"/>
</dbReference>